<feature type="transmembrane region" description="Helical" evidence="10">
    <location>
        <begin position="134"/>
        <end position="154"/>
    </location>
</feature>
<dbReference type="Proteomes" id="UP000694388">
    <property type="component" value="Unplaced"/>
</dbReference>
<keyword evidence="4 10" id="KW-1133">Transmembrane helix</keyword>
<dbReference type="GO" id="GO:0043410">
    <property type="term" value="P:positive regulation of MAPK cascade"/>
    <property type="evidence" value="ECO:0007669"/>
    <property type="project" value="TreeGrafter"/>
</dbReference>
<feature type="transmembrane region" description="Helical" evidence="10">
    <location>
        <begin position="243"/>
        <end position="262"/>
    </location>
</feature>
<dbReference type="PANTHER" id="PTHR24248">
    <property type="entry name" value="ADRENERGIC RECEPTOR-RELATED G-PROTEIN COUPLED RECEPTOR"/>
    <property type="match status" value="1"/>
</dbReference>
<organism evidence="12 13">
    <name type="scientific">Eptatretus burgeri</name>
    <name type="common">Inshore hagfish</name>
    <dbReference type="NCBI Taxonomy" id="7764"/>
    <lineage>
        <taxon>Eukaryota</taxon>
        <taxon>Metazoa</taxon>
        <taxon>Chordata</taxon>
        <taxon>Craniata</taxon>
        <taxon>Vertebrata</taxon>
        <taxon>Cyclostomata</taxon>
        <taxon>Myxini</taxon>
        <taxon>Myxiniformes</taxon>
        <taxon>Myxinidae</taxon>
        <taxon>Eptatretinae</taxon>
        <taxon>Eptatretus</taxon>
    </lineage>
</organism>
<evidence type="ECO:0000256" key="10">
    <source>
        <dbReference type="SAM" id="Phobius"/>
    </source>
</evidence>
<feature type="domain" description="G-protein coupled receptors family 1 profile" evidence="11">
    <location>
        <begin position="33"/>
        <end position="262"/>
    </location>
</feature>
<keyword evidence="5 9" id="KW-0297">G-protein coupled receptor</keyword>
<comment type="similarity">
    <text evidence="9">Belongs to the G-protein coupled receptor 1 family.</text>
</comment>
<feature type="transmembrane region" description="Helical" evidence="10">
    <location>
        <begin position="20"/>
        <end position="42"/>
    </location>
</feature>
<keyword evidence="7 9" id="KW-0675">Receptor</keyword>
<dbReference type="SMART" id="SM01381">
    <property type="entry name" value="7TM_GPCR_Srsx"/>
    <property type="match status" value="1"/>
</dbReference>
<dbReference type="GO" id="GO:0004993">
    <property type="term" value="F:G protein-coupled serotonin receptor activity"/>
    <property type="evidence" value="ECO:0007669"/>
    <property type="project" value="UniProtKB-ARBA"/>
</dbReference>
<keyword evidence="8 9" id="KW-0807">Transducer</keyword>
<dbReference type="AlphaFoldDB" id="A0A8C4QSQ8"/>
<keyword evidence="6 10" id="KW-0472">Membrane</keyword>
<evidence type="ECO:0000256" key="4">
    <source>
        <dbReference type="ARBA" id="ARBA00022989"/>
    </source>
</evidence>
<dbReference type="PROSITE" id="PS50262">
    <property type="entry name" value="G_PROTEIN_RECEP_F1_2"/>
    <property type="match status" value="1"/>
</dbReference>
<dbReference type="PANTHER" id="PTHR24248:SF72">
    <property type="entry name" value="G-PROTEIN COUPLED RECEPTORS FAMILY 1 PROFILE DOMAIN-CONTAINING PROTEIN"/>
    <property type="match status" value="1"/>
</dbReference>
<keyword evidence="3 9" id="KW-0812">Transmembrane</keyword>
<evidence type="ECO:0000313" key="12">
    <source>
        <dbReference type="Ensembl" id="ENSEBUP00000019714.1"/>
    </source>
</evidence>
<dbReference type="Pfam" id="PF00001">
    <property type="entry name" value="7tm_1"/>
    <property type="match status" value="1"/>
</dbReference>
<feature type="transmembrane region" description="Helical" evidence="10">
    <location>
        <begin position="54"/>
        <end position="73"/>
    </location>
</feature>
<evidence type="ECO:0000256" key="1">
    <source>
        <dbReference type="ARBA" id="ARBA00004651"/>
    </source>
</evidence>
<evidence type="ECO:0000256" key="8">
    <source>
        <dbReference type="ARBA" id="ARBA00023224"/>
    </source>
</evidence>
<evidence type="ECO:0000313" key="13">
    <source>
        <dbReference type="Proteomes" id="UP000694388"/>
    </source>
</evidence>
<evidence type="ECO:0000256" key="5">
    <source>
        <dbReference type="ARBA" id="ARBA00023040"/>
    </source>
</evidence>
<dbReference type="InterPro" id="IPR017452">
    <property type="entry name" value="GPCR_Rhodpsn_7TM"/>
</dbReference>
<evidence type="ECO:0000256" key="9">
    <source>
        <dbReference type="RuleBase" id="RU000688"/>
    </source>
</evidence>
<dbReference type="PRINTS" id="PR00237">
    <property type="entry name" value="GPCRRHODOPSN"/>
</dbReference>
<reference evidence="12" key="2">
    <citation type="submission" date="2025-09" db="UniProtKB">
        <authorList>
            <consortium name="Ensembl"/>
        </authorList>
    </citation>
    <scope>IDENTIFICATION</scope>
</reference>
<dbReference type="OMA" id="IFLECCS"/>
<dbReference type="GeneTree" id="ENSGT00940000161671"/>
<dbReference type="CDD" id="cd14967">
    <property type="entry name" value="7tmA_amine_R-like"/>
    <property type="match status" value="1"/>
</dbReference>
<accession>A0A8C4QSQ8</accession>
<dbReference type="SUPFAM" id="SSF81321">
    <property type="entry name" value="Family A G protein-coupled receptor-like"/>
    <property type="match status" value="1"/>
</dbReference>
<protein>
    <recommendedName>
        <fullName evidence="11">G-protein coupled receptors family 1 profile domain-containing protein</fullName>
    </recommendedName>
</protein>
<dbReference type="GO" id="GO:0005886">
    <property type="term" value="C:plasma membrane"/>
    <property type="evidence" value="ECO:0007669"/>
    <property type="project" value="UniProtKB-SubCell"/>
</dbReference>
<reference evidence="12" key="1">
    <citation type="submission" date="2025-08" db="UniProtKB">
        <authorList>
            <consortium name="Ensembl"/>
        </authorList>
    </citation>
    <scope>IDENTIFICATION</scope>
</reference>
<dbReference type="Ensembl" id="ENSEBUT00000020291.1">
    <property type="protein sequence ID" value="ENSEBUP00000019714.1"/>
    <property type="gene ID" value="ENSEBUG00000012248.1"/>
</dbReference>
<evidence type="ECO:0000256" key="7">
    <source>
        <dbReference type="ARBA" id="ARBA00023170"/>
    </source>
</evidence>
<dbReference type="InterPro" id="IPR000276">
    <property type="entry name" value="GPCR_Rhodpsn"/>
</dbReference>
<feature type="transmembrane region" description="Helical" evidence="10">
    <location>
        <begin position="208"/>
        <end position="231"/>
    </location>
</feature>
<feature type="transmembrane region" description="Helical" evidence="10">
    <location>
        <begin position="166"/>
        <end position="187"/>
    </location>
</feature>
<evidence type="ECO:0000256" key="3">
    <source>
        <dbReference type="ARBA" id="ARBA00022692"/>
    </source>
</evidence>
<feature type="transmembrane region" description="Helical" evidence="10">
    <location>
        <begin position="93"/>
        <end position="113"/>
    </location>
</feature>
<dbReference type="PROSITE" id="PS00237">
    <property type="entry name" value="G_PROTEIN_RECEP_F1_1"/>
    <property type="match status" value="1"/>
</dbReference>
<evidence type="ECO:0000256" key="2">
    <source>
        <dbReference type="ARBA" id="ARBA00022475"/>
    </source>
</evidence>
<comment type="subcellular location">
    <subcellularLocation>
        <location evidence="1">Cell membrane</location>
        <topology evidence="1">Multi-pass membrane protein</topology>
    </subcellularLocation>
</comment>
<dbReference type="GO" id="GO:0071880">
    <property type="term" value="P:adenylate cyclase-activating adrenergic receptor signaling pathway"/>
    <property type="evidence" value="ECO:0007669"/>
    <property type="project" value="TreeGrafter"/>
</dbReference>
<evidence type="ECO:0000259" key="11">
    <source>
        <dbReference type="PROSITE" id="PS50262"/>
    </source>
</evidence>
<evidence type="ECO:0000256" key="6">
    <source>
        <dbReference type="ARBA" id="ARBA00023136"/>
    </source>
</evidence>
<keyword evidence="13" id="KW-1185">Reference proteome</keyword>
<dbReference type="Gene3D" id="1.20.1070.10">
    <property type="entry name" value="Rhodopsin 7-helix transmembrane proteins"/>
    <property type="match status" value="1"/>
</dbReference>
<proteinExistence type="inferred from homology"/>
<sequence length="334" mass="37521">MNITTTDEFSIPEPYYTSLILFFASLSAFTILGNSLVLAAVIHSHHLMHGVTHFYICSLSVADLLIGVVVMPLTTMQVLHGPSIFGRDVCNFLSAVDIACVTVSITTLCTIAIDRYIAVTRPLRYRTVVTGTRACGIVVLLWSLSISISFLPIFLECCSSFFSKEYTLIVMMIPFYIPSSIMILVYWRVVLKEANKQVRSFRFDHRALKTLSVVTGIFLFCWFPLHIIYPLKIVCPTCTSDVLTFLFLLLGYLNSACNPVLYSRSPELMAAYKRLLRLDGRKEQVGNLNMMTRIKRTLLSDDAIPLPLKITSQLSMRDLVGISFSLPNSEPKNC</sequence>
<name>A0A8C4QSQ8_EPTBU</name>
<keyword evidence="2" id="KW-1003">Cell membrane</keyword>